<dbReference type="EMBL" id="KZ679017">
    <property type="protein sequence ID" value="PSS09271.1"/>
    <property type="molecule type" value="Genomic_DNA"/>
</dbReference>
<feature type="region of interest" description="Disordered" evidence="1">
    <location>
        <begin position="61"/>
        <end position="90"/>
    </location>
</feature>
<gene>
    <name evidence="2" type="ORF">M430DRAFT_22631</name>
</gene>
<evidence type="ECO:0000313" key="3">
    <source>
        <dbReference type="Proteomes" id="UP000241818"/>
    </source>
</evidence>
<dbReference type="Proteomes" id="UP000241818">
    <property type="component" value="Unassembled WGS sequence"/>
</dbReference>
<feature type="region of interest" description="Disordered" evidence="1">
    <location>
        <begin position="1"/>
        <end position="20"/>
    </location>
</feature>
<feature type="compositionally biased region" description="Basic and acidic residues" evidence="1">
    <location>
        <begin position="63"/>
        <end position="74"/>
    </location>
</feature>
<keyword evidence="3" id="KW-1185">Reference proteome</keyword>
<dbReference type="RefSeq" id="XP_024717569.1">
    <property type="nucleotide sequence ID" value="XM_024864734.1"/>
</dbReference>
<evidence type="ECO:0000256" key="1">
    <source>
        <dbReference type="SAM" id="MobiDB-lite"/>
    </source>
</evidence>
<accession>A0A2T3ASD0</accession>
<sequence>MASSHQARQDPGLITNQNMEHDWDFQGSMITEASYADDLNCDADAAADDEAVFDDSGYFSRAASEERSNKREASSSKQQPFTYAAGEASEPTSIAHSHGNVVHSYIAASAEASNGSAVDYYSLQHTGSSNPGWHSDYYQDAVADNYHGGGSPQLTYANLSSSSQVITGPSALEEWAHTPHRHESIAYHLVRSPGKKRTARR</sequence>
<evidence type="ECO:0000313" key="2">
    <source>
        <dbReference type="EMBL" id="PSS09271.1"/>
    </source>
</evidence>
<dbReference type="InParanoid" id="A0A2T3ASD0"/>
<name>A0A2T3ASD0_AMORE</name>
<protein>
    <submittedName>
        <fullName evidence="2">Uncharacterized protein</fullName>
    </submittedName>
</protein>
<reference evidence="2 3" key="1">
    <citation type="journal article" date="2018" name="New Phytol.">
        <title>Comparative genomics and transcriptomics depict ericoid mycorrhizal fungi as versatile saprotrophs and plant mutualists.</title>
        <authorList>
            <person name="Martino E."/>
            <person name="Morin E."/>
            <person name="Grelet G.A."/>
            <person name="Kuo A."/>
            <person name="Kohler A."/>
            <person name="Daghino S."/>
            <person name="Barry K.W."/>
            <person name="Cichocki N."/>
            <person name="Clum A."/>
            <person name="Dockter R.B."/>
            <person name="Hainaut M."/>
            <person name="Kuo R.C."/>
            <person name="LaButti K."/>
            <person name="Lindahl B.D."/>
            <person name="Lindquist E.A."/>
            <person name="Lipzen A."/>
            <person name="Khouja H.R."/>
            <person name="Magnuson J."/>
            <person name="Murat C."/>
            <person name="Ohm R.A."/>
            <person name="Singer S.W."/>
            <person name="Spatafora J.W."/>
            <person name="Wang M."/>
            <person name="Veneault-Fourrey C."/>
            <person name="Henrissat B."/>
            <person name="Grigoriev I.V."/>
            <person name="Martin F.M."/>
            <person name="Perotto S."/>
        </authorList>
    </citation>
    <scope>NUCLEOTIDE SEQUENCE [LARGE SCALE GENOMIC DNA]</scope>
    <source>
        <strain evidence="2 3">ATCC 22711</strain>
    </source>
</reference>
<dbReference type="AlphaFoldDB" id="A0A2T3ASD0"/>
<proteinExistence type="predicted"/>
<dbReference type="GeneID" id="36572815"/>
<organism evidence="2 3">
    <name type="scientific">Amorphotheca resinae ATCC 22711</name>
    <dbReference type="NCBI Taxonomy" id="857342"/>
    <lineage>
        <taxon>Eukaryota</taxon>
        <taxon>Fungi</taxon>
        <taxon>Dikarya</taxon>
        <taxon>Ascomycota</taxon>
        <taxon>Pezizomycotina</taxon>
        <taxon>Leotiomycetes</taxon>
        <taxon>Helotiales</taxon>
        <taxon>Amorphothecaceae</taxon>
        <taxon>Amorphotheca</taxon>
    </lineage>
</organism>